<dbReference type="SUPFAM" id="SSF53474">
    <property type="entry name" value="alpha/beta-Hydrolases"/>
    <property type="match status" value="1"/>
</dbReference>
<dbReference type="EMBL" id="OBDY01000002">
    <property type="protein sequence ID" value="SNY23781.1"/>
    <property type="molecule type" value="Genomic_DNA"/>
</dbReference>
<evidence type="ECO:0000313" key="4">
    <source>
        <dbReference type="Proteomes" id="UP000219612"/>
    </source>
</evidence>
<sequence length="468" mass="49973">MASTPSKASCARPASSAILWRMTSILWTALAAGWGVTAGLWTPRGPLTITEALCSVIVSAAIGLAAGRRGRSRLVMVLVPLAFLLGLETARSRYAGPSTGPPHASAFGFVALVAGRGLQATLTLLPMMLGLVIGRGVSRRLGQVLVALPAAGVLLLTAAIAVPARTAPIQGGVADLATVGRLNVMIRGVDAGAPVLLFVPGAPGGSELGAVRNHLGAVEQRFVMATLDRRGGGASYPALDPASHATLDRMVRDILDVTDYLRQRFRHDKIYLLGHSGGSVLSVLALQRAPEKFAAYIGAGQAVDLRASDRIFYDDILAWARATGRDDVAQQLTGQGPPPYEDVWGYEPIMLYENEAYAQPSLGFEIGVREYTVLQKAHTINAILDTWSVLYPQMQEIDLRRDAPSMPVPAWFVQGAGEMRGLEVIFDEWYEQLRAPRKELVVIGGAGHRAIFEQPGRFVTVLDDVLAG</sequence>
<dbReference type="GO" id="GO:0016787">
    <property type="term" value="F:hydrolase activity"/>
    <property type="evidence" value="ECO:0007669"/>
    <property type="project" value="UniProtKB-KW"/>
</dbReference>
<dbReference type="Pfam" id="PF00561">
    <property type="entry name" value="Abhydrolase_1"/>
    <property type="match status" value="1"/>
</dbReference>
<feature type="transmembrane region" description="Helical" evidence="1">
    <location>
        <begin position="106"/>
        <end position="132"/>
    </location>
</feature>
<evidence type="ECO:0000313" key="3">
    <source>
        <dbReference type="EMBL" id="SNY23781.1"/>
    </source>
</evidence>
<feature type="transmembrane region" description="Helical" evidence="1">
    <location>
        <begin position="18"/>
        <end position="41"/>
    </location>
</feature>
<keyword evidence="4" id="KW-1185">Reference proteome</keyword>
<keyword evidence="1" id="KW-0812">Transmembrane</keyword>
<dbReference type="InterPro" id="IPR029058">
    <property type="entry name" value="AB_hydrolase_fold"/>
</dbReference>
<protein>
    <submittedName>
        <fullName evidence="3">Lysophospholipase, alpha-beta hydrolase superfamily</fullName>
    </submittedName>
</protein>
<keyword evidence="3" id="KW-0378">Hydrolase</keyword>
<dbReference type="Proteomes" id="UP000219612">
    <property type="component" value="Unassembled WGS sequence"/>
</dbReference>
<evidence type="ECO:0000259" key="2">
    <source>
        <dbReference type="Pfam" id="PF00561"/>
    </source>
</evidence>
<dbReference type="InterPro" id="IPR000073">
    <property type="entry name" value="AB_hydrolase_1"/>
</dbReference>
<feature type="transmembrane region" description="Helical" evidence="1">
    <location>
        <begin position="47"/>
        <end position="67"/>
    </location>
</feature>
<evidence type="ECO:0000256" key="1">
    <source>
        <dbReference type="SAM" id="Phobius"/>
    </source>
</evidence>
<accession>A0A285GN70</accession>
<name>A0A285GN70_9ACTN</name>
<feature type="transmembrane region" description="Helical" evidence="1">
    <location>
        <begin position="74"/>
        <end position="94"/>
    </location>
</feature>
<feature type="domain" description="AB hydrolase-1" evidence="2">
    <location>
        <begin position="194"/>
        <end position="301"/>
    </location>
</feature>
<proteinExistence type="predicted"/>
<reference evidence="3 4" key="1">
    <citation type="submission" date="2017-09" db="EMBL/GenBank/DDBJ databases">
        <authorList>
            <person name="Ehlers B."/>
            <person name="Leendertz F.H."/>
        </authorList>
    </citation>
    <scope>NUCLEOTIDE SEQUENCE [LARGE SCALE GENOMIC DNA]</scope>
    <source>
        <strain evidence="3 4">CGMCC 4.6857</strain>
    </source>
</reference>
<keyword evidence="1" id="KW-1133">Transmembrane helix</keyword>
<feature type="transmembrane region" description="Helical" evidence="1">
    <location>
        <begin position="144"/>
        <end position="164"/>
    </location>
</feature>
<gene>
    <name evidence="3" type="ORF">SAMN05421748_10296</name>
</gene>
<organism evidence="3 4">
    <name type="scientific">Paractinoplanes atraurantiacus</name>
    <dbReference type="NCBI Taxonomy" id="1036182"/>
    <lineage>
        <taxon>Bacteria</taxon>
        <taxon>Bacillati</taxon>
        <taxon>Actinomycetota</taxon>
        <taxon>Actinomycetes</taxon>
        <taxon>Micromonosporales</taxon>
        <taxon>Micromonosporaceae</taxon>
        <taxon>Paractinoplanes</taxon>
    </lineage>
</organism>
<keyword evidence="1" id="KW-0472">Membrane</keyword>
<dbReference type="AlphaFoldDB" id="A0A285GN70"/>
<dbReference type="Gene3D" id="3.40.50.1820">
    <property type="entry name" value="alpha/beta hydrolase"/>
    <property type="match status" value="1"/>
</dbReference>